<keyword evidence="9" id="KW-1185">Reference proteome</keyword>
<dbReference type="SUPFAM" id="SSF52540">
    <property type="entry name" value="P-loop containing nucleoside triphosphate hydrolases"/>
    <property type="match status" value="1"/>
</dbReference>
<dbReference type="PROSITE" id="PS00211">
    <property type="entry name" value="ABC_TRANSPORTER_1"/>
    <property type="match status" value="1"/>
</dbReference>
<dbReference type="InterPro" id="IPR027417">
    <property type="entry name" value="P-loop_NTPase"/>
</dbReference>
<dbReference type="GO" id="GO:0005886">
    <property type="term" value="C:plasma membrane"/>
    <property type="evidence" value="ECO:0007669"/>
    <property type="project" value="UniProtKB-SubCell"/>
</dbReference>
<dbReference type="EMBL" id="AMEM01000018">
    <property type="protein sequence ID" value="EKX90137.1"/>
    <property type="molecule type" value="Genomic_DNA"/>
</dbReference>
<dbReference type="Pfam" id="PF00005">
    <property type="entry name" value="ABC_tran"/>
    <property type="match status" value="1"/>
</dbReference>
<evidence type="ECO:0000256" key="6">
    <source>
        <dbReference type="ARBA" id="ARBA00023251"/>
    </source>
</evidence>
<dbReference type="InterPro" id="IPR003593">
    <property type="entry name" value="AAA+_ATPase"/>
</dbReference>
<protein>
    <submittedName>
        <fullName evidence="8">Daunorubicin/doxorubicin resistance ATP-binding protein DrrA family protein</fullName>
    </submittedName>
</protein>
<dbReference type="Proteomes" id="UP000010445">
    <property type="component" value="Unassembled WGS sequence"/>
</dbReference>
<proteinExistence type="inferred from homology"/>
<keyword evidence="4" id="KW-0547">Nucleotide-binding</keyword>
<dbReference type="PATRIC" id="fig|1035195.3.peg.1212"/>
<dbReference type="PANTHER" id="PTHR42711">
    <property type="entry name" value="ABC TRANSPORTER ATP-BINDING PROTEIN"/>
    <property type="match status" value="1"/>
</dbReference>
<dbReference type="STRING" id="1035195.HMPREF9997_01352"/>
<keyword evidence="6" id="KW-0046">Antibiotic resistance</keyword>
<reference evidence="8 9" key="1">
    <citation type="submission" date="2012-05" db="EMBL/GenBank/DDBJ databases">
        <authorList>
            <person name="Weinstock G."/>
            <person name="Sodergren E."/>
            <person name="Lobos E.A."/>
            <person name="Fulton L."/>
            <person name="Fulton R."/>
            <person name="Courtney L."/>
            <person name="Fronick C."/>
            <person name="O'Laughlin M."/>
            <person name="Godfrey J."/>
            <person name="Wilson R.M."/>
            <person name="Miner T."/>
            <person name="Farmer C."/>
            <person name="Delehaunty K."/>
            <person name="Cordes M."/>
            <person name="Minx P."/>
            <person name="Tomlinson C."/>
            <person name="Chen J."/>
            <person name="Wollam A."/>
            <person name="Pepin K.H."/>
            <person name="Bhonagiri V."/>
            <person name="Zhang X."/>
            <person name="Suruliraj S."/>
            <person name="Warren W."/>
            <person name="Mitreva M."/>
            <person name="Mardis E.R."/>
            <person name="Wilson R.K."/>
        </authorList>
    </citation>
    <scope>NUCLEOTIDE SEQUENCE [LARGE SCALE GENOMIC DNA]</scope>
    <source>
        <strain evidence="8 9">F0235</strain>
    </source>
</reference>
<dbReference type="InterPro" id="IPR050763">
    <property type="entry name" value="ABC_transporter_ATP-binding"/>
</dbReference>
<comment type="caution">
    <text evidence="8">The sequence shown here is derived from an EMBL/GenBank/DDBJ whole genome shotgun (WGS) entry which is preliminary data.</text>
</comment>
<dbReference type="GO" id="GO:0016887">
    <property type="term" value="F:ATP hydrolysis activity"/>
    <property type="evidence" value="ECO:0007669"/>
    <property type="project" value="InterPro"/>
</dbReference>
<evidence type="ECO:0000256" key="3">
    <source>
        <dbReference type="ARBA" id="ARBA00022448"/>
    </source>
</evidence>
<dbReference type="Gene3D" id="3.40.50.300">
    <property type="entry name" value="P-loop containing nucleotide triphosphate hydrolases"/>
    <property type="match status" value="1"/>
</dbReference>
<dbReference type="GO" id="GO:0005524">
    <property type="term" value="F:ATP binding"/>
    <property type="evidence" value="ECO:0007669"/>
    <property type="project" value="UniProtKB-KW"/>
</dbReference>
<evidence type="ECO:0000256" key="5">
    <source>
        <dbReference type="ARBA" id="ARBA00022840"/>
    </source>
</evidence>
<comment type="similarity">
    <text evidence="2">Belongs to the ABC transporter superfamily.</text>
</comment>
<dbReference type="PANTHER" id="PTHR42711:SF5">
    <property type="entry name" value="ABC TRANSPORTER ATP-BINDING PROTEIN NATA"/>
    <property type="match status" value="1"/>
</dbReference>
<dbReference type="AlphaFoldDB" id="L1MFW3"/>
<evidence type="ECO:0000313" key="8">
    <source>
        <dbReference type="EMBL" id="EKX90137.1"/>
    </source>
</evidence>
<dbReference type="eggNOG" id="COG1131">
    <property type="taxonomic scope" value="Bacteria"/>
</dbReference>
<sequence>MTAWVVSVRGMSESIIETHNLTKRFAKATTNSVTDLNFAVQQGEMVAFLGPNGAGKTTSIRMLTTLIAPSSGEAIVCGYNTRTQPHKVRAHIGYVGQNSSGSLPQRVRDELVSQGAFYGMSTAAARTRADDLITTLGLESCVRTTVQRLSGGQRRRLDIALGLMHSPQLIFLDEPSTGLDPQSRANLWKHITNLREHYGTTVFVTTHYLEEADQYAERIMVMDKGHIIADAPATMLKQRYAGDILTLDLMNFADIQRAVGIVKQVVPDSSSLTVDTTTITLTAVHGCQALPQLLALFDAADIPFDASPLCHPPLTTCS</sequence>
<dbReference type="InterPro" id="IPR017871">
    <property type="entry name" value="ABC_transporter-like_CS"/>
</dbReference>
<dbReference type="InterPro" id="IPR003439">
    <property type="entry name" value="ABC_transporter-like_ATP-bd"/>
</dbReference>
<keyword evidence="5 8" id="KW-0067">ATP-binding</keyword>
<evidence type="ECO:0000256" key="1">
    <source>
        <dbReference type="ARBA" id="ARBA00004202"/>
    </source>
</evidence>
<evidence type="ECO:0000256" key="2">
    <source>
        <dbReference type="ARBA" id="ARBA00005417"/>
    </source>
</evidence>
<name>L1MFW3_9CORY</name>
<accession>L1MFW3</accession>
<organism evidence="8 9">
    <name type="scientific">Corynebacterium durum F0235</name>
    <dbReference type="NCBI Taxonomy" id="1035195"/>
    <lineage>
        <taxon>Bacteria</taxon>
        <taxon>Bacillati</taxon>
        <taxon>Actinomycetota</taxon>
        <taxon>Actinomycetes</taxon>
        <taxon>Mycobacteriales</taxon>
        <taxon>Corynebacteriaceae</taxon>
        <taxon>Corynebacterium</taxon>
    </lineage>
</organism>
<gene>
    <name evidence="8" type="ORF">HMPREF9997_01352</name>
</gene>
<comment type="subcellular location">
    <subcellularLocation>
        <location evidence="1">Cell membrane</location>
        <topology evidence="1">Peripheral membrane protein</topology>
    </subcellularLocation>
</comment>
<evidence type="ECO:0000259" key="7">
    <source>
        <dbReference type="PROSITE" id="PS50893"/>
    </source>
</evidence>
<dbReference type="GO" id="GO:0046677">
    <property type="term" value="P:response to antibiotic"/>
    <property type="evidence" value="ECO:0007669"/>
    <property type="project" value="UniProtKB-KW"/>
</dbReference>
<keyword evidence="3" id="KW-0813">Transport</keyword>
<dbReference type="HOGENOM" id="CLU_000604_1_2_11"/>
<dbReference type="PROSITE" id="PS50893">
    <property type="entry name" value="ABC_TRANSPORTER_2"/>
    <property type="match status" value="1"/>
</dbReference>
<feature type="domain" description="ABC transporter" evidence="7">
    <location>
        <begin position="16"/>
        <end position="249"/>
    </location>
</feature>
<evidence type="ECO:0000256" key="4">
    <source>
        <dbReference type="ARBA" id="ARBA00022741"/>
    </source>
</evidence>
<dbReference type="SMART" id="SM00382">
    <property type="entry name" value="AAA"/>
    <property type="match status" value="1"/>
</dbReference>
<evidence type="ECO:0000313" key="9">
    <source>
        <dbReference type="Proteomes" id="UP000010445"/>
    </source>
</evidence>